<dbReference type="RefSeq" id="XP_062663070.1">
    <property type="nucleotide sequence ID" value="XM_062803302.1"/>
</dbReference>
<accession>A0AAE0HPR3</accession>
<gene>
    <name evidence="1" type="ORF">B0H64DRAFT_388938</name>
</gene>
<sequence length="130" mass="14156">MIILYVKHNKNTTLILVVDNRVSLETDSASWSNAVNELTNHMKLARSDFPEGQVAETIFGIATVGHYSRLYIMEPGQSTLTDHPTTAGGLLEFRKDESQIVSLLLSIKSQASPVVFERADLDPGSGGPGQ</sequence>
<dbReference type="AlphaFoldDB" id="A0AAE0HPR3"/>
<comment type="caution">
    <text evidence="1">The sequence shown here is derived from an EMBL/GenBank/DDBJ whole genome shotgun (WGS) entry which is preliminary data.</text>
</comment>
<keyword evidence="2" id="KW-1185">Reference proteome</keyword>
<evidence type="ECO:0000313" key="1">
    <source>
        <dbReference type="EMBL" id="KAK3299556.1"/>
    </source>
</evidence>
<dbReference type="GeneID" id="87840250"/>
<reference evidence="1" key="2">
    <citation type="submission" date="2023-06" db="EMBL/GenBank/DDBJ databases">
        <authorList>
            <consortium name="Lawrence Berkeley National Laboratory"/>
            <person name="Haridas S."/>
            <person name="Hensen N."/>
            <person name="Bonometti L."/>
            <person name="Westerberg I."/>
            <person name="Brannstrom I.O."/>
            <person name="Guillou S."/>
            <person name="Cros-Aarteil S."/>
            <person name="Calhoun S."/>
            <person name="Kuo A."/>
            <person name="Mondo S."/>
            <person name="Pangilinan J."/>
            <person name="Riley R."/>
            <person name="Labutti K."/>
            <person name="Andreopoulos B."/>
            <person name="Lipzen A."/>
            <person name="Chen C."/>
            <person name="Yanf M."/>
            <person name="Daum C."/>
            <person name="Ng V."/>
            <person name="Clum A."/>
            <person name="Steindorff A."/>
            <person name="Ohm R."/>
            <person name="Martin F."/>
            <person name="Silar P."/>
            <person name="Natvig D."/>
            <person name="Lalanne C."/>
            <person name="Gautier V."/>
            <person name="Ament-Velasquez S.L."/>
            <person name="Kruys A."/>
            <person name="Hutchinson M.I."/>
            <person name="Powell A.J."/>
            <person name="Barry K."/>
            <person name="Miller A.N."/>
            <person name="Grigoriev I.V."/>
            <person name="Debuchy R."/>
            <person name="Gladieux P."/>
            <person name="Thoren M.H."/>
            <person name="Johannesson H."/>
        </authorList>
    </citation>
    <scope>NUCLEOTIDE SEQUENCE</scope>
    <source>
        <strain evidence="1">CBS 168.71</strain>
    </source>
</reference>
<evidence type="ECO:0000313" key="2">
    <source>
        <dbReference type="Proteomes" id="UP001278766"/>
    </source>
</evidence>
<protein>
    <submittedName>
        <fullName evidence="1">Uncharacterized protein</fullName>
    </submittedName>
</protein>
<dbReference type="EMBL" id="JAUEPN010000002">
    <property type="protein sequence ID" value="KAK3299556.1"/>
    <property type="molecule type" value="Genomic_DNA"/>
</dbReference>
<reference evidence="1" key="1">
    <citation type="journal article" date="2023" name="Mol. Phylogenet. Evol.">
        <title>Genome-scale phylogeny and comparative genomics of the fungal order Sordariales.</title>
        <authorList>
            <person name="Hensen N."/>
            <person name="Bonometti L."/>
            <person name="Westerberg I."/>
            <person name="Brannstrom I.O."/>
            <person name="Guillou S."/>
            <person name="Cros-Aarteil S."/>
            <person name="Calhoun S."/>
            <person name="Haridas S."/>
            <person name="Kuo A."/>
            <person name="Mondo S."/>
            <person name="Pangilinan J."/>
            <person name="Riley R."/>
            <person name="LaButti K."/>
            <person name="Andreopoulos B."/>
            <person name="Lipzen A."/>
            <person name="Chen C."/>
            <person name="Yan M."/>
            <person name="Daum C."/>
            <person name="Ng V."/>
            <person name="Clum A."/>
            <person name="Steindorff A."/>
            <person name="Ohm R.A."/>
            <person name="Martin F."/>
            <person name="Silar P."/>
            <person name="Natvig D.O."/>
            <person name="Lalanne C."/>
            <person name="Gautier V."/>
            <person name="Ament-Velasquez S.L."/>
            <person name="Kruys A."/>
            <person name="Hutchinson M.I."/>
            <person name="Powell A.J."/>
            <person name="Barry K."/>
            <person name="Miller A.N."/>
            <person name="Grigoriev I.V."/>
            <person name="Debuchy R."/>
            <person name="Gladieux P."/>
            <person name="Hiltunen Thoren M."/>
            <person name="Johannesson H."/>
        </authorList>
    </citation>
    <scope>NUCLEOTIDE SEQUENCE</scope>
    <source>
        <strain evidence="1">CBS 168.71</strain>
    </source>
</reference>
<organism evidence="1 2">
    <name type="scientific">Chaetomium fimeti</name>
    <dbReference type="NCBI Taxonomy" id="1854472"/>
    <lineage>
        <taxon>Eukaryota</taxon>
        <taxon>Fungi</taxon>
        <taxon>Dikarya</taxon>
        <taxon>Ascomycota</taxon>
        <taxon>Pezizomycotina</taxon>
        <taxon>Sordariomycetes</taxon>
        <taxon>Sordariomycetidae</taxon>
        <taxon>Sordariales</taxon>
        <taxon>Chaetomiaceae</taxon>
        <taxon>Chaetomium</taxon>
    </lineage>
</organism>
<proteinExistence type="predicted"/>
<dbReference type="Proteomes" id="UP001278766">
    <property type="component" value="Unassembled WGS sequence"/>
</dbReference>
<name>A0AAE0HPR3_9PEZI</name>